<dbReference type="PROSITE" id="PS50012">
    <property type="entry name" value="RCC1_3"/>
    <property type="match status" value="5"/>
</dbReference>
<dbReference type="InterPro" id="IPR036322">
    <property type="entry name" value="WD40_repeat_dom_sf"/>
</dbReference>
<evidence type="ECO:0000256" key="3">
    <source>
        <dbReference type="SAM" id="MobiDB-lite"/>
    </source>
</evidence>
<reference evidence="5" key="1">
    <citation type="submission" date="2021-07" db="EMBL/GenBank/DDBJ databases">
        <authorList>
            <person name="Catto M.A."/>
            <person name="Jacobson A."/>
            <person name="Kennedy G."/>
            <person name="Labadie P."/>
            <person name="Hunt B.G."/>
            <person name="Srinivasan R."/>
        </authorList>
    </citation>
    <scope>NUCLEOTIDE SEQUENCE</scope>
    <source>
        <strain evidence="5">PL_HMW_Pooled</strain>
        <tissue evidence="5">Head</tissue>
    </source>
</reference>
<gene>
    <name evidence="5" type="ORF">KUF71_012315</name>
</gene>
<dbReference type="EMBL" id="JAHWGI010001182">
    <property type="protein sequence ID" value="KAK3924364.1"/>
    <property type="molecule type" value="Genomic_DNA"/>
</dbReference>
<feature type="region of interest" description="Disordered" evidence="3">
    <location>
        <begin position="209"/>
        <end position="240"/>
    </location>
</feature>
<feature type="repeat" description="RCC1" evidence="2">
    <location>
        <begin position="1349"/>
        <end position="1397"/>
    </location>
</feature>
<comment type="caution">
    <text evidence="5">The sequence shown here is derived from an EMBL/GenBank/DDBJ whole genome shotgun (WGS) entry which is preliminary data.</text>
</comment>
<feature type="compositionally biased region" description="Polar residues" evidence="3">
    <location>
        <begin position="1583"/>
        <end position="1615"/>
    </location>
</feature>
<feature type="compositionally biased region" description="Polar residues" evidence="3">
    <location>
        <begin position="1641"/>
        <end position="1654"/>
    </location>
</feature>
<evidence type="ECO:0000256" key="2">
    <source>
        <dbReference type="PROSITE-ProRule" id="PRU00235"/>
    </source>
</evidence>
<dbReference type="InterPro" id="IPR015943">
    <property type="entry name" value="WD40/YVTN_repeat-like_dom_sf"/>
</dbReference>
<dbReference type="PROSITE" id="PS00626">
    <property type="entry name" value="RCC1_2"/>
    <property type="match status" value="3"/>
</dbReference>
<reference evidence="5" key="2">
    <citation type="journal article" date="2023" name="BMC Genomics">
        <title>Pest status, molecular evolution, and epigenetic factors derived from the genome assembly of Frankliniella fusca, a thysanopteran phytovirus vector.</title>
        <authorList>
            <person name="Catto M.A."/>
            <person name="Labadie P.E."/>
            <person name="Jacobson A.L."/>
            <person name="Kennedy G.G."/>
            <person name="Srinivasan R."/>
            <person name="Hunt B.G."/>
        </authorList>
    </citation>
    <scope>NUCLEOTIDE SEQUENCE</scope>
    <source>
        <strain evidence="5">PL_HMW_Pooled</strain>
    </source>
</reference>
<dbReference type="PANTHER" id="PTHR22870">
    <property type="entry name" value="REGULATOR OF CHROMOSOME CONDENSATION"/>
    <property type="match status" value="1"/>
</dbReference>
<dbReference type="Gene3D" id="2.130.10.30">
    <property type="entry name" value="Regulator of chromosome condensation 1/beta-lactamase-inhibitor protein II"/>
    <property type="match status" value="2"/>
</dbReference>
<organism evidence="5 6">
    <name type="scientific">Frankliniella fusca</name>
    <dbReference type="NCBI Taxonomy" id="407009"/>
    <lineage>
        <taxon>Eukaryota</taxon>
        <taxon>Metazoa</taxon>
        <taxon>Ecdysozoa</taxon>
        <taxon>Arthropoda</taxon>
        <taxon>Hexapoda</taxon>
        <taxon>Insecta</taxon>
        <taxon>Pterygota</taxon>
        <taxon>Neoptera</taxon>
        <taxon>Paraneoptera</taxon>
        <taxon>Thysanoptera</taxon>
        <taxon>Terebrantia</taxon>
        <taxon>Thripoidea</taxon>
        <taxon>Thripidae</taxon>
        <taxon>Frankliniella</taxon>
    </lineage>
</organism>
<dbReference type="SUPFAM" id="SSF50978">
    <property type="entry name" value="WD40 repeat-like"/>
    <property type="match status" value="1"/>
</dbReference>
<dbReference type="PRINTS" id="PR00633">
    <property type="entry name" value="RCCNDNSATION"/>
</dbReference>
<dbReference type="Pfam" id="PF00415">
    <property type="entry name" value="RCC1"/>
    <property type="match status" value="1"/>
</dbReference>
<dbReference type="InterPro" id="IPR051210">
    <property type="entry name" value="Ub_ligase/GEF_domain"/>
</dbReference>
<evidence type="ECO:0000313" key="5">
    <source>
        <dbReference type="EMBL" id="KAK3924364.1"/>
    </source>
</evidence>
<proteinExistence type="predicted"/>
<accession>A0AAE1LMT2</accession>
<dbReference type="InterPro" id="IPR058923">
    <property type="entry name" value="RCC1-like_dom"/>
</dbReference>
<feature type="repeat" description="RCC1" evidence="2">
    <location>
        <begin position="1033"/>
        <end position="1083"/>
    </location>
</feature>
<sequence>MGMSEGQQVFQLQHVLSVENIQLSARSQANNRQIIALVTQNGDLILYYINGEAPAVLRRVPWFLEREKRITSLAFHPAGSWLLITGWDGFLHIVPALSLVDPKSVSDQSWNPLDLTSFPAVTTSPPTCCVWWQSTALGHQMGLVGTELGDIALINLNTGQRVGTRKISGSLSMLHVCHDNSDSAYLLMTCEDRQQWRVLLEDRDGSWFWPEEPGKSTNRAQLREDINGLSPAPSTRSRLQGLKQMSVEKIAIIRQKLAETRSKTTTSSLSTNSNVTSRRGSSSSDGSARSSEASSTPSANIVTQVENLRWVVNAFLWPQTLRGRQVLSAYHAQSSFVSMYKIEDLEQPPAYGHKLLFPCRDMLVTERFLYLTDTTAKRFAVVSSKLSECRRHDDLEQSPESVVDLFEFSGEERIVALYKVSHSRVFHNSTIPVVSASGSGVKSSKYMPSESAAAKSTNEAPKSHEQWLEQEVEKLRGQPVDTCILVTSHGVYHVVLRHCPVKKVLNHLLAGVEPDKAGQLLCAESLARMFGLDLQKLLELAGDIQLHKGNYIKAIELFKLARCRQIKWIVKLAAGGHSSQLLVALQEGALNSSQEANPLERCQLSNLAVLCQAQQYLATQSTEIFSGFLKFLKLNQHYDELMAINIFGQNHLWSLLNELACYRGLLPEVLEAQAKMMSHALSDHENAHKQQKLLMISQSGFWECVSEGCLREAFLQRPQLVRIHSSFVKSCLGLLDLNILKRLAALYDPTDPALRPGLLQLFRSNRSREGSNERELSLSFDSASISSYSSDFIETSATSENVSVMEEIVMTFLLILLQICHKSHDCVYRPDLAANVIRLPKKISDTALPQGVEVLSLVTCELAAGYGHGALVRNSGLFTWGRNVQGSLGIGPSMTRLSQPRPILTFNSLRTRVLSVACGQNHTLALTENGLYSWGSSMYGQLGLGNIYQSPYPRLITALLDYRIVAVAAGQYHSLALTSTGRVFTWGWGVHGQLGHGSVENYSIPSVVFAFEGQVVSAVGGGHAHSLFLLSSGQVFGCGSSVFGQLGTGSNSKSSLPVPVCNLPESITNIATGYFHNLAISKSNRLYTWGSSPQVLRMQAQAQKKARMLLQQQLLQQQQQQIQTKRDESKESILSPSKEPLVSQLEEKDLKSAGLEKESNEDSPDDQFQIITLKDCEDTSEDNCENPNVPNGFVMASTVEKLDPVISVASKCMNNVRLNGPQEKFDDPLNASSIFPATETISVEISSVDTDSTLENKNGLGGLDKSILPIPDLLAEAVPKVVVDLVQTSTPAVVSAPSAEVVTVPSFNADAETSQIHLLPVLVDTSLVEGLIAEVACGCHHSALVTEEGRVYTWGRNIDGQLGHSGRKEAVIPTLVPDIRAAQIACGADFTLALHADGQVFGWGSNATAQVGRMPQKEPNKGLEGKTIMLSTSKRVIKIPNSANNRVENPQEILGIPPSSPTPAYSSATLSAAPAAVWATELGTLEKPPYGSLTLHWALHRFFPYCNHTALLQKSLQHGNLQAAGRLALLAKDISASLGYHLDAFILSWKQNLGLNVNIDGSSQEKTVAGNQTNQVQSKICAKASSNDSLEHTSSTATLTDENGGSSHTNNSTDNSEMHAFAVQGGNEEMSEGTDSEHTKSNQQPSDETSSLASVSLDDQDVSIAKSGSALEVDGINELSEKTVDPPIVTVVHSEKDGLVCEIFHLIELHLNMVEEEDQDESVIPLLLKKVVSFWIREGLASSILEDLISKHWDELSYHVAVLLFCSDFVGKEKIMESLSTSFMIKLCSSMVTLTKTKGDCPELNAVLTSLMSQRHLWKQSNEISPSIDQIVEQMTYGAVADQALHIEPIHDSLDNNNIVAFSCGHQLNWHDYNAEVAAARTEGSVLGMVLSDGEDVVYQHACPSCVALYLQRIKL</sequence>
<feature type="region of interest" description="Disordered" evidence="3">
    <location>
        <begin position="1121"/>
        <end position="1145"/>
    </location>
</feature>
<keyword evidence="5" id="KW-0675">Receptor</keyword>
<feature type="repeat" description="RCC1" evidence="2">
    <location>
        <begin position="875"/>
        <end position="929"/>
    </location>
</feature>
<name>A0AAE1LMT2_9NEOP</name>
<evidence type="ECO:0000256" key="1">
    <source>
        <dbReference type="ARBA" id="ARBA00022737"/>
    </source>
</evidence>
<feature type="compositionally biased region" description="Low complexity" evidence="3">
    <location>
        <begin position="263"/>
        <end position="298"/>
    </location>
</feature>
<dbReference type="Gene3D" id="2.130.10.10">
    <property type="entry name" value="YVTN repeat-like/Quinoprotein amine dehydrogenase"/>
    <property type="match status" value="1"/>
</dbReference>
<dbReference type="PANTHER" id="PTHR22870:SF466">
    <property type="entry name" value="ANKYRIN REPEAT-CONTAINING PROTEIN"/>
    <property type="match status" value="1"/>
</dbReference>
<feature type="repeat" description="RCC1" evidence="2">
    <location>
        <begin position="981"/>
        <end position="1032"/>
    </location>
</feature>
<feature type="region of interest" description="Disordered" evidence="3">
    <location>
        <begin position="1583"/>
        <end position="1655"/>
    </location>
</feature>
<dbReference type="SUPFAM" id="SSF50985">
    <property type="entry name" value="RCC1/BLIP-II"/>
    <property type="match status" value="2"/>
</dbReference>
<evidence type="ECO:0000259" key="4">
    <source>
        <dbReference type="Pfam" id="PF25390"/>
    </source>
</evidence>
<dbReference type="Pfam" id="PF25390">
    <property type="entry name" value="WD40_RLD"/>
    <property type="match status" value="1"/>
</dbReference>
<protein>
    <submittedName>
        <fullName evidence="5">Ultraviolet-B receptor UVR8</fullName>
    </submittedName>
</protein>
<dbReference type="InterPro" id="IPR009091">
    <property type="entry name" value="RCC1/BLIP-II"/>
</dbReference>
<evidence type="ECO:0000313" key="6">
    <source>
        <dbReference type="Proteomes" id="UP001219518"/>
    </source>
</evidence>
<feature type="region of interest" description="Disordered" evidence="3">
    <location>
        <begin position="261"/>
        <end position="298"/>
    </location>
</feature>
<feature type="domain" description="RCC1-like" evidence="4">
    <location>
        <begin position="849"/>
        <end position="1093"/>
    </location>
</feature>
<dbReference type="InterPro" id="IPR000408">
    <property type="entry name" value="Reg_chr_condens"/>
</dbReference>
<feature type="repeat" description="RCC1" evidence="2">
    <location>
        <begin position="929"/>
        <end position="980"/>
    </location>
</feature>
<dbReference type="Proteomes" id="UP001219518">
    <property type="component" value="Unassembled WGS sequence"/>
</dbReference>
<keyword evidence="1" id="KW-0677">Repeat</keyword>
<keyword evidence="6" id="KW-1185">Reference proteome</keyword>